<evidence type="ECO:0000313" key="4">
    <source>
        <dbReference type="Proteomes" id="UP000801428"/>
    </source>
</evidence>
<dbReference type="InterPro" id="IPR032710">
    <property type="entry name" value="NTF2-like_dom_sf"/>
</dbReference>
<evidence type="ECO:0000256" key="1">
    <source>
        <dbReference type="SAM" id="SignalP"/>
    </source>
</evidence>
<evidence type="ECO:0000259" key="2">
    <source>
        <dbReference type="Pfam" id="PF13577"/>
    </source>
</evidence>
<keyword evidence="1" id="KW-0732">Signal</keyword>
<reference evidence="3" key="1">
    <citation type="submission" date="2019-04" db="EMBL/GenBank/DDBJ databases">
        <title>Sequencing of skin fungus with MAO and IRED activity.</title>
        <authorList>
            <person name="Marsaioli A.J."/>
            <person name="Bonatto J.M.C."/>
            <person name="Reis Junior O."/>
        </authorList>
    </citation>
    <scope>NUCLEOTIDE SEQUENCE</scope>
    <source>
        <strain evidence="3">30M1</strain>
    </source>
</reference>
<accession>A0A9P4TLL4</accession>
<comment type="caution">
    <text evidence="3">The sequence shown here is derived from an EMBL/GenBank/DDBJ whole genome shotgun (WGS) entry which is preliminary data.</text>
</comment>
<dbReference type="Pfam" id="PF13577">
    <property type="entry name" value="SnoaL_4"/>
    <property type="match status" value="1"/>
</dbReference>
<dbReference type="InterPro" id="IPR037401">
    <property type="entry name" value="SnoaL-like"/>
</dbReference>
<name>A0A9P4TLL4_CURKU</name>
<proteinExistence type="predicted"/>
<sequence length="188" mass="20618">MRLAFLKVVFPFFLAGIASAANPLPELPASCPQILPAPAPTSLPNYFLPKSIKGSQVDDIETIRQTLHFYALVLDSKAFPLLDRVFAPTATANYSGLAGIFEGLPAIQNFLAGSLAAYPRTQHLVGNHIIDVCASKTAVSQTYFQATHFPNTTEGVFTAYVTHQDVWQKDKEDGWRIVYSNFGITGRR</sequence>
<dbReference type="Gene3D" id="3.10.450.50">
    <property type="match status" value="1"/>
</dbReference>
<dbReference type="Proteomes" id="UP000801428">
    <property type="component" value="Unassembled WGS sequence"/>
</dbReference>
<gene>
    <name evidence="3" type="ORF">E8E13_010844</name>
</gene>
<protein>
    <recommendedName>
        <fullName evidence="2">SnoaL-like domain-containing protein</fullName>
    </recommendedName>
</protein>
<feature type="signal peptide" evidence="1">
    <location>
        <begin position="1"/>
        <end position="20"/>
    </location>
</feature>
<dbReference type="SUPFAM" id="SSF54427">
    <property type="entry name" value="NTF2-like"/>
    <property type="match status" value="1"/>
</dbReference>
<dbReference type="AlphaFoldDB" id="A0A9P4TLL4"/>
<feature type="domain" description="SnoaL-like" evidence="2">
    <location>
        <begin position="56"/>
        <end position="179"/>
    </location>
</feature>
<dbReference type="OrthoDB" id="2148716at2759"/>
<dbReference type="CDD" id="cd00531">
    <property type="entry name" value="NTF2_like"/>
    <property type="match status" value="1"/>
</dbReference>
<feature type="chain" id="PRO_5040215989" description="SnoaL-like domain-containing protein" evidence="1">
    <location>
        <begin position="21"/>
        <end position="188"/>
    </location>
</feature>
<keyword evidence="4" id="KW-1185">Reference proteome</keyword>
<evidence type="ECO:0000313" key="3">
    <source>
        <dbReference type="EMBL" id="KAF3007861.1"/>
    </source>
</evidence>
<dbReference type="EMBL" id="SWKU01000004">
    <property type="protein sequence ID" value="KAF3007861.1"/>
    <property type="molecule type" value="Genomic_DNA"/>
</dbReference>
<organism evidence="3 4">
    <name type="scientific">Curvularia kusanoi</name>
    <name type="common">Cochliobolus kusanoi</name>
    <dbReference type="NCBI Taxonomy" id="90978"/>
    <lineage>
        <taxon>Eukaryota</taxon>
        <taxon>Fungi</taxon>
        <taxon>Dikarya</taxon>
        <taxon>Ascomycota</taxon>
        <taxon>Pezizomycotina</taxon>
        <taxon>Dothideomycetes</taxon>
        <taxon>Pleosporomycetidae</taxon>
        <taxon>Pleosporales</taxon>
        <taxon>Pleosporineae</taxon>
        <taxon>Pleosporaceae</taxon>
        <taxon>Curvularia</taxon>
    </lineage>
</organism>